<evidence type="ECO:0000313" key="10">
    <source>
        <dbReference type="EMBL" id="HIH09967.1"/>
    </source>
</evidence>
<sequence>MAIGSLTLLFDLGLILIAATLFNFLAKLLRQPPLLAYIAAGLFVGPLFLGAMHLSALGVPIGVTTSEEIMLLSELGVAFLLFSIGIETDLRKLLEFGKLATIGTALQISLTALVVFALNSFLKILNFEQSLYLGLILAFSSTTIVVKLLSDSRQINTLHGRIMIGFLLMQDILAILCLSLLQNIGSLFSFSSIAPLFLQVVAILAIAFALNRFIYPKLFSFATQSEELLFLSAMSSVFVFIFLSYAMGLSISVGAFIGGVALSTLPYSMEVLQKVRGVRDFLATIFFVTLGIQITPTFMSFPAGLALAILAIVFVFKPLIIYAITLLAGYGGRVSLSVALALAQVSEFSFILASQGSAILQATPGLYSFLILVIALSMAMTPYLVNYTPAIYANLDRLVCRYAKPLKNAKILHRSLNLLESLPAQLNDHVIIFGGGTVGQSIAATIREESQVVVIDCDPKVVSYNIEHGTNTLYGSVDNPELWKKLNMERSKAIILAVPFAKPCLSLIKYVKKSRPQLVVFARAHYFHDALALYEAGADYVVMPQVVGSNLFVRKVMQYMQTGNIEEISNYKPEFMQYLREKVSDEEKLRRF</sequence>
<evidence type="ECO:0000256" key="1">
    <source>
        <dbReference type="ARBA" id="ARBA00004141"/>
    </source>
</evidence>
<gene>
    <name evidence="10" type="ORF">HA254_04850</name>
</gene>
<feature type="transmembrane region" description="Helical" evidence="7">
    <location>
        <begin position="193"/>
        <end position="215"/>
    </location>
</feature>
<dbReference type="PANTHER" id="PTHR42751">
    <property type="entry name" value="SODIUM/HYDROGEN EXCHANGER FAMILY/TRKA DOMAIN PROTEIN"/>
    <property type="match status" value="1"/>
</dbReference>
<evidence type="ECO:0000256" key="2">
    <source>
        <dbReference type="ARBA" id="ARBA00005551"/>
    </source>
</evidence>
<dbReference type="GO" id="GO:0006813">
    <property type="term" value="P:potassium ion transport"/>
    <property type="evidence" value="ECO:0007669"/>
    <property type="project" value="InterPro"/>
</dbReference>
<dbReference type="InterPro" id="IPR036291">
    <property type="entry name" value="NAD(P)-bd_dom_sf"/>
</dbReference>
<dbReference type="Pfam" id="PF00999">
    <property type="entry name" value="Na_H_Exchanger"/>
    <property type="match status" value="1"/>
</dbReference>
<keyword evidence="3" id="KW-0813">Transport</keyword>
<name>A0A7J4J1Q1_9ARCH</name>
<comment type="caution">
    <text evidence="10">The sequence shown here is derived from an EMBL/GenBank/DDBJ whole genome shotgun (WGS) entry which is preliminary data.</text>
</comment>
<feature type="transmembrane region" description="Helical" evidence="7">
    <location>
        <begin position="99"/>
        <end position="118"/>
    </location>
</feature>
<protein>
    <recommendedName>
        <fullName evidence="12">RCK N-terminal domain-containing protein</fullName>
    </recommendedName>
</protein>
<dbReference type="InterPro" id="IPR003148">
    <property type="entry name" value="RCK_N"/>
</dbReference>
<feature type="transmembrane region" description="Helical" evidence="7">
    <location>
        <begin position="162"/>
        <end position="181"/>
    </location>
</feature>
<evidence type="ECO:0000256" key="6">
    <source>
        <dbReference type="ARBA" id="ARBA00023136"/>
    </source>
</evidence>
<feature type="transmembrane region" description="Helical" evidence="7">
    <location>
        <begin position="34"/>
        <end position="57"/>
    </location>
</feature>
<keyword evidence="5 7" id="KW-1133">Transmembrane helix</keyword>
<dbReference type="Gene3D" id="1.20.1530.20">
    <property type="match status" value="1"/>
</dbReference>
<dbReference type="GO" id="GO:1902600">
    <property type="term" value="P:proton transmembrane transport"/>
    <property type="evidence" value="ECO:0007669"/>
    <property type="project" value="InterPro"/>
</dbReference>
<feature type="transmembrane region" description="Helical" evidence="7">
    <location>
        <begin position="365"/>
        <end position="385"/>
    </location>
</feature>
<dbReference type="GO" id="GO:0016020">
    <property type="term" value="C:membrane"/>
    <property type="evidence" value="ECO:0007669"/>
    <property type="project" value="UniProtKB-SubCell"/>
</dbReference>
<feature type="transmembrane region" description="Helical" evidence="7">
    <location>
        <begin position="6"/>
        <end position="25"/>
    </location>
</feature>
<dbReference type="AlphaFoldDB" id="A0A7J4J1Q1"/>
<dbReference type="InterPro" id="IPR006153">
    <property type="entry name" value="Cation/H_exchanger_TM"/>
</dbReference>
<dbReference type="SUPFAM" id="SSF51735">
    <property type="entry name" value="NAD(P)-binding Rossmann-fold domains"/>
    <property type="match status" value="1"/>
</dbReference>
<comment type="similarity">
    <text evidence="2">Belongs to the monovalent cation:proton antiporter 2 (CPA2) transporter (TC 2.A.37) family.</text>
</comment>
<organism evidence="10 11">
    <name type="scientific">Candidatus Iainarchaeum sp</name>
    <dbReference type="NCBI Taxonomy" id="3101447"/>
    <lineage>
        <taxon>Archaea</taxon>
        <taxon>Candidatus Iainarchaeota</taxon>
        <taxon>Candidatus Iainarchaeia</taxon>
        <taxon>Candidatus Iainarchaeales</taxon>
        <taxon>Candidatus Iainarchaeaceae</taxon>
        <taxon>Candidatus Iainarchaeum</taxon>
    </lineage>
</organism>
<dbReference type="GO" id="GO:0015297">
    <property type="term" value="F:antiporter activity"/>
    <property type="evidence" value="ECO:0007669"/>
    <property type="project" value="InterPro"/>
</dbReference>
<dbReference type="Gene3D" id="3.40.50.720">
    <property type="entry name" value="NAD(P)-binding Rossmann-like Domain"/>
    <property type="match status" value="1"/>
</dbReference>
<evidence type="ECO:0000256" key="7">
    <source>
        <dbReference type="SAM" id="Phobius"/>
    </source>
</evidence>
<evidence type="ECO:0000256" key="4">
    <source>
        <dbReference type="ARBA" id="ARBA00022692"/>
    </source>
</evidence>
<feature type="domain" description="Cation/H+ exchanger transmembrane" evidence="8">
    <location>
        <begin position="18"/>
        <end position="384"/>
    </location>
</feature>
<evidence type="ECO:0000259" key="9">
    <source>
        <dbReference type="Pfam" id="PF02254"/>
    </source>
</evidence>
<feature type="domain" description="RCK N-terminal" evidence="9">
    <location>
        <begin position="430"/>
        <end position="544"/>
    </location>
</feature>
<reference evidence="11" key="1">
    <citation type="journal article" date="2020" name="bioRxiv">
        <title>A rank-normalized archaeal taxonomy based on genome phylogeny resolves widespread incomplete and uneven classifications.</title>
        <authorList>
            <person name="Rinke C."/>
            <person name="Chuvochina M."/>
            <person name="Mussig A.J."/>
            <person name="Chaumeil P.-A."/>
            <person name="Waite D.W."/>
            <person name="Whitman W.B."/>
            <person name="Parks D.H."/>
            <person name="Hugenholtz P."/>
        </authorList>
    </citation>
    <scope>NUCLEOTIDE SEQUENCE [LARGE SCALE GENOMIC DNA]</scope>
</reference>
<dbReference type="Pfam" id="PF02254">
    <property type="entry name" value="TrkA_N"/>
    <property type="match status" value="1"/>
</dbReference>
<evidence type="ECO:0000256" key="5">
    <source>
        <dbReference type="ARBA" id="ARBA00022989"/>
    </source>
</evidence>
<dbReference type="EMBL" id="DUGC01000074">
    <property type="protein sequence ID" value="HIH09967.1"/>
    <property type="molecule type" value="Genomic_DNA"/>
</dbReference>
<dbReference type="InterPro" id="IPR038770">
    <property type="entry name" value="Na+/solute_symporter_sf"/>
</dbReference>
<dbReference type="PANTHER" id="PTHR42751:SF3">
    <property type="entry name" value="SODIUM_GLUTAMATE SYMPORTER"/>
    <property type="match status" value="1"/>
</dbReference>
<keyword evidence="4 7" id="KW-0812">Transmembrane</keyword>
<evidence type="ECO:0000313" key="11">
    <source>
        <dbReference type="Proteomes" id="UP000565078"/>
    </source>
</evidence>
<evidence type="ECO:0008006" key="12">
    <source>
        <dbReference type="Google" id="ProtNLM"/>
    </source>
</evidence>
<feature type="transmembrane region" description="Helical" evidence="7">
    <location>
        <begin position="69"/>
        <end position="87"/>
    </location>
</feature>
<dbReference type="Proteomes" id="UP000565078">
    <property type="component" value="Unassembled WGS sequence"/>
</dbReference>
<keyword evidence="6 7" id="KW-0472">Membrane</keyword>
<evidence type="ECO:0000259" key="8">
    <source>
        <dbReference type="Pfam" id="PF00999"/>
    </source>
</evidence>
<proteinExistence type="inferred from homology"/>
<comment type="subcellular location">
    <subcellularLocation>
        <location evidence="1">Membrane</location>
        <topology evidence="1">Multi-pass membrane protein</topology>
    </subcellularLocation>
</comment>
<accession>A0A7J4J1Q1</accession>
<feature type="transmembrane region" description="Helical" evidence="7">
    <location>
        <begin position="130"/>
        <end position="150"/>
    </location>
</feature>
<feature type="transmembrane region" description="Helical" evidence="7">
    <location>
        <begin position="334"/>
        <end position="353"/>
    </location>
</feature>
<evidence type="ECO:0000256" key="3">
    <source>
        <dbReference type="ARBA" id="ARBA00022448"/>
    </source>
</evidence>
<feature type="transmembrane region" description="Helical" evidence="7">
    <location>
        <begin position="305"/>
        <end position="327"/>
    </location>
</feature>